<accession>A0A0U9HP98</accession>
<dbReference type="InterPro" id="IPR023799">
    <property type="entry name" value="RbfA_dom_sf"/>
</dbReference>
<dbReference type="PANTHER" id="PTHR33515:SF1">
    <property type="entry name" value="RIBOSOME-BINDING FACTOR A, CHLOROPLASTIC-RELATED"/>
    <property type="match status" value="1"/>
</dbReference>
<comment type="similarity">
    <text evidence="2">Belongs to the RbfA family.</text>
</comment>
<comment type="subunit">
    <text evidence="2">Monomer. Binds 30S ribosomal subunits, but not 50S ribosomal subunits or 70S ribosomes.</text>
</comment>
<dbReference type="GO" id="GO:0030490">
    <property type="term" value="P:maturation of SSU-rRNA"/>
    <property type="evidence" value="ECO:0007669"/>
    <property type="project" value="UniProtKB-UniRule"/>
</dbReference>
<organism evidence="3">
    <name type="scientific">Tepidanaerobacter syntrophicus</name>
    <dbReference type="NCBI Taxonomy" id="224999"/>
    <lineage>
        <taxon>Bacteria</taxon>
        <taxon>Bacillati</taxon>
        <taxon>Bacillota</taxon>
        <taxon>Clostridia</taxon>
        <taxon>Thermosediminibacterales</taxon>
        <taxon>Tepidanaerobacteraceae</taxon>
        <taxon>Tepidanaerobacter</taxon>
    </lineage>
</organism>
<name>A0A0U9HP98_9FIRM</name>
<dbReference type="GO" id="GO:0043024">
    <property type="term" value="F:ribosomal small subunit binding"/>
    <property type="evidence" value="ECO:0007669"/>
    <property type="project" value="TreeGrafter"/>
</dbReference>
<dbReference type="InterPro" id="IPR020053">
    <property type="entry name" value="Ribosome-bd_factorA_CS"/>
</dbReference>
<dbReference type="PANTHER" id="PTHR33515">
    <property type="entry name" value="RIBOSOME-BINDING FACTOR A, CHLOROPLASTIC-RELATED"/>
    <property type="match status" value="1"/>
</dbReference>
<reference evidence="3" key="1">
    <citation type="journal article" date="2016" name="Genome Announc.">
        <title>Draft Genome Sequence of the Syntrophic Lactate-Degrading Bacterium Tepidanaerobacter syntrophicus JLT.</title>
        <authorList>
            <person name="Matsuura N."/>
            <person name="Ohashi A."/>
            <person name="Tourlousse D.M."/>
            <person name="Sekiguchi Y."/>
        </authorList>
    </citation>
    <scope>NUCLEOTIDE SEQUENCE [LARGE SCALE GENOMIC DNA]</scope>
    <source>
        <strain evidence="3">JL</strain>
    </source>
</reference>
<dbReference type="InterPro" id="IPR000238">
    <property type="entry name" value="RbfA"/>
</dbReference>
<dbReference type="Proteomes" id="UP000062160">
    <property type="component" value="Unassembled WGS sequence"/>
</dbReference>
<comment type="subcellular location">
    <subcellularLocation>
        <location evidence="2">Cytoplasm</location>
    </subcellularLocation>
</comment>
<dbReference type="STRING" id="224999.GCA_001485475_02255"/>
<dbReference type="InterPro" id="IPR015946">
    <property type="entry name" value="KH_dom-like_a/b"/>
</dbReference>
<dbReference type="OrthoDB" id="307788at2"/>
<dbReference type="AlphaFoldDB" id="A0A0U9HP98"/>
<dbReference type="RefSeq" id="WP_059034086.1">
    <property type="nucleotide sequence ID" value="NZ_BSDN01000004.1"/>
</dbReference>
<dbReference type="Gene3D" id="3.30.300.20">
    <property type="match status" value="1"/>
</dbReference>
<keyword evidence="1 2" id="KW-0690">Ribosome biogenesis</keyword>
<dbReference type="Pfam" id="PF02033">
    <property type="entry name" value="RBFA"/>
    <property type="match status" value="1"/>
</dbReference>
<dbReference type="GO" id="GO:0005829">
    <property type="term" value="C:cytosol"/>
    <property type="evidence" value="ECO:0007669"/>
    <property type="project" value="TreeGrafter"/>
</dbReference>
<evidence type="ECO:0000256" key="1">
    <source>
        <dbReference type="ARBA" id="ARBA00022517"/>
    </source>
</evidence>
<dbReference type="NCBIfam" id="TIGR00082">
    <property type="entry name" value="rbfA"/>
    <property type="match status" value="1"/>
</dbReference>
<evidence type="ECO:0000256" key="2">
    <source>
        <dbReference type="HAMAP-Rule" id="MF_00003"/>
    </source>
</evidence>
<proteinExistence type="inferred from homology"/>
<dbReference type="SUPFAM" id="SSF89919">
    <property type="entry name" value="Ribosome-binding factor A, RbfA"/>
    <property type="match status" value="1"/>
</dbReference>
<gene>
    <name evidence="2" type="primary">rbfA</name>
    <name evidence="3" type="ORF">TSYNT_9475</name>
</gene>
<protein>
    <recommendedName>
        <fullName evidence="2">Ribosome-binding factor A</fullName>
    </recommendedName>
</protein>
<keyword evidence="2" id="KW-0963">Cytoplasm</keyword>
<dbReference type="PROSITE" id="PS01319">
    <property type="entry name" value="RBFA"/>
    <property type="match status" value="1"/>
</dbReference>
<evidence type="ECO:0000313" key="4">
    <source>
        <dbReference type="Proteomes" id="UP000062160"/>
    </source>
</evidence>
<dbReference type="EMBL" id="DF977003">
    <property type="protein sequence ID" value="GAQ26211.1"/>
    <property type="molecule type" value="Genomic_DNA"/>
</dbReference>
<evidence type="ECO:0000313" key="3">
    <source>
        <dbReference type="EMBL" id="GAQ26211.1"/>
    </source>
</evidence>
<keyword evidence="4" id="KW-1185">Reference proteome</keyword>
<dbReference type="HAMAP" id="MF_00003">
    <property type="entry name" value="RbfA"/>
    <property type="match status" value="1"/>
</dbReference>
<sequence length="128" mass="14749">MEFSRNERIAEEIKKGMSEIISTNLKDPRVKGLVSITRVKVTKDLSHATIFLSFYCDEIEKEAAFDAIQSAKGFIKRELASKIRIKYMPDISFKMDESIEYGIHISKVLEEIKQQEQGEEKENGDEDD</sequence>
<comment type="function">
    <text evidence="2">One of several proteins that assist in the late maturation steps of the functional core of the 30S ribosomal subunit. Associates with free 30S ribosomal subunits (but not with 30S subunits that are part of 70S ribosomes or polysomes). Required for efficient processing of 16S rRNA. May interact with the 5'-terminal helix region of 16S rRNA.</text>
</comment>